<dbReference type="OrthoDB" id="5401779at2759"/>
<evidence type="ECO:0000256" key="3">
    <source>
        <dbReference type="ARBA" id="ARBA00022989"/>
    </source>
</evidence>
<accession>A0A2T2MZI5</accession>
<proteinExistence type="inferred from homology"/>
<keyword evidence="2 6" id="KW-0812">Transmembrane</keyword>
<comment type="subcellular location">
    <subcellularLocation>
        <location evidence="1">Membrane</location>
        <topology evidence="1">Multi-pass membrane protein</topology>
    </subcellularLocation>
</comment>
<evidence type="ECO:0000313" key="8">
    <source>
        <dbReference type="EMBL" id="PSN58635.1"/>
    </source>
</evidence>
<dbReference type="PANTHER" id="PTHR33048:SF129">
    <property type="entry name" value="INTEGRAL MEMBRANE PROTEIN-RELATED"/>
    <property type="match status" value="1"/>
</dbReference>
<keyword evidence="4 6" id="KW-0472">Membrane</keyword>
<feature type="transmembrane region" description="Helical" evidence="6">
    <location>
        <begin position="6"/>
        <end position="26"/>
    </location>
</feature>
<feature type="transmembrane region" description="Helical" evidence="6">
    <location>
        <begin position="81"/>
        <end position="102"/>
    </location>
</feature>
<evidence type="ECO:0000256" key="2">
    <source>
        <dbReference type="ARBA" id="ARBA00022692"/>
    </source>
</evidence>
<evidence type="ECO:0000256" key="4">
    <source>
        <dbReference type="ARBA" id="ARBA00023136"/>
    </source>
</evidence>
<feature type="transmembrane region" description="Helical" evidence="6">
    <location>
        <begin position="33"/>
        <end position="55"/>
    </location>
</feature>
<evidence type="ECO:0000256" key="1">
    <source>
        <dbReference type="ARBA" id="ARBA00004141"/>
    </source>
</evidence>
<gene>
    <name evidence="8" type="ORF">BS50DRAFT_682703</name>
</gene>
<feature type="transmembrane region" description="Helical" evidence="6">
    <location>
        <begin position="114"/>
        <end position="136"/>
    </location>
</feature>
<keyword evidence="3 6" id="KW-1133">Transmembrane helix</keyword>
<reference evidence="8 9" key="1">
    <citation type="journal article" date="2018" name="Front. Microbiol.">
        <title>Genome-Wide Analysis of Corynespora cassiicola Leaf Fall Disease Putative Effectors.</title>
        <authorList>
            <person name="Lopez D."/>
            <person name="Ribeiro S."/>
            <person name="Label P."/>
            <person name="Fumanal B."/>
            <person name="Venisse J.S."/>
            <person name="Kohler A."/>
            <person name="de Oliveira R.R."/>
            <person name="Labutti K."/>
            <person name="Lipzen A."/>
            <person name="Lail K."/>
            <person name="Bauer D."/>
            <person name="Ohm R.A."/>
            <person name="Barry K.W."/>
            <person name="Spatafora J."/>
            <person name="Grigoriev I.V."/>
            <person name="Martin F.M."/>
            <person name="Pujade-Renaud V."/>
        </authorList>
    </citation>
    <scope>NUCLEOTIDE SEQUENCE [LARGE SCALE GENOMIC DNA]</scope>
    <source>
        <strain evidence="8 9">Philippines</strain>
    </source>
</reference>
<name>A0A2T2MZI5_CORCC</name>
<dbReference type="GO" id="GO:0016020">
    <property type="term" value="C:membrane"/>
    <property type="evidence" value="ECO:0007669"/>
    <property type="project" value="UniProtKB-SubCell"/>
</dbReference>
<comment type="similarity">
    <text evidence="5">Belongs to the SAT4 family.</text>
</comment>
<organism evidence="8 9">
    <name type="scientific">Corynespora cassiicola Philippines</name>
    <dbReference type="NCBI Taxonomy" id="1448308"/>
    <lineage>
        <taxon>Eukaryota</taxon>
        <taxon>Fungi</taxon>
        <taxon>Dikarya</taxon>
        <taxon>Ascomycota</taxon>
        <taxon>Pezizomycotina</taxon>
        <taxon>Dothideomycetes</taxon>
        <taxon>Pleosporomycetidae</taxon>
        <taxon>Pleosporales</taxon>
        <taxon>Corynesporascaceae</taxon>
        <taxon>Corynespora</taxon>
    </lineage>
</organism>
<dbReference type="Pfam" id="PF20684">
    <property type="entry name" value="Fung_rhodopsin"/>
    <property type="match status" value="1"/>
</dbReference>
<feature type="transmembrane region" description="Helical" evidence="6">
    <location>
        <begin position="148"/>
        <end position="167"/>
    </location>
</feature>
<dbReference type="STRING" id="1448308.A0A2T2MZI5"/>
<feature type="domain" description="Rhodopsin" evidence="7">
    <location>
        <begin position="3"/>
        <end position="178"/>
    </location>
</feature>
<keyword evidence="9" id="KW-1185">Reference proteome</keyword>
<evidence type="ECO:0000256" key="6">
    <source>
        <dbReference type="SAM" id="Phobius"/>
    </source>
</evidence>
<evidence type="ECO:0000313" key="9">
    <source>
        <dbReference type="Proteomes" id="UP000240883"/>
    </source>
</evidence>
<evidence type="ECO:0000259" key="7">
    <source>
        <dbReference type="Pfam" id="PF20684"/>
    </source>
</evidence>
<protein>
    <recommendedName>
        <fullName evidence="7">Rhodopsin domain-containing protein</fullName>
    </recommendedName>
</protein>
<dbReference type="PANTHER" id="PTHR33048">
    <property type="entry name" value="PTH11-LIKE INTEGRAL MEMBRANE PROTEIN (AFU_ORTHOLOGUE AFUA_5G11245)"/>
    <property type="match status" value="1"/>
</dbReference>
<dbReference type="AlphaFoldDB" id="A0A2T2MZI5"/>
<dbReference type="EMBL" id="KZ678237">
    <property type="protein sequence ID" value="PSN58635.1"/>
    <property type="molecule type" value="Genomic_DNA"/>
</dbReference>
<dbReference type="Proteomes" id="UP000240883">
    <property type="component" value="Unassembled WGS sequence"/>
</dbReference>
<dbReference type="InterPro" id="IPR052337">
    <property type="entry name" value="SAT4-like"/>
</dbReference>
<sequence>MGVQVLFVFATSLIKSSILLSYFRVFQDRRTTWFCYGMLVFTASSTVTCIFILLFQCRPMEAFWKVAQYANANCLPIDKLAYIPVCISLVSNLLIFLWPAQYLIKIRIALRQKIIVNIMFLLGFCVFGVDTCLLWYVRLVSTESDKTWNSATLYAIIIIENATAMICGSMPACKPLLAELLPVIFAPANPCSRPMVRVEHIAISVQPAELQIPKKAALPEVHHLEYGEVNNRRNGSTTDRRAGT</sequence>
<dbReference type="InterPro" id="IPR049326">
    <property type="entry name" value="Rhodopsin_dom_fungi"/>
</dbReference>
<evidence type="ECO:0000256" key="5">
    <source>
        <dbReference type="ARBA" id="ARBA00038359"/>
    </source>
</evidence>